<dbReference type="EMBL" id="RIAX01000001">
    <property type="protein sequence ID" value="RNF41033.1"/>
    <property type="molecule type" value="Genomic_DNA"/>
</dbReference>
<proteinExistence type="predicted"/>
<accession>A0A3M8PBL5</accession>
<dbReference type="OrthoDB" id="5881184at2"/>
<dbReference type="GO" id="GO:0032259">
    <property type="term" value="P:methylation"/>
    <property type="evidence" value="ECO:0007669"/>
    <property type="project" value="UniProtKB-KW"/>
</dbReference>
<sequence>MNAQQLSNRLMRVAHHVPAGAVVADIGSDHAYLPCYLVLNGIAEKAIAGEVVQGPYDSARNQVIQEQLTGQIEVRLASGLGAVQPQDGVTVVTIAGMGGPLIRTILEQGKERLAGVERLVLQPNVHARSIREWAVENGWSIVNEEILKENEKIYEILILEQTDKTKELSPEELLMGPVLMKEFSAVFQEKWTKECAQWKKIISSMESAEETPELAEKKQELSGKVKLVEEVLKNENS</sequence>
<dbReference type="GO" id="GO:0160105">
    <property type="term" value="F:tRNA (adenine(22)-N1)-methyltransferase activity"/>
    <property type="evidence" value="ECO:0007669"/>
    <property type="project" value="InterPro"/>
</dbReference>
<dbReference type="Pfam" id="PF04816">
    <property type="entry name" value="TrmK"/>
    <property type="match status" value="1"/>
</dbReference>
<dbReference type="RefSeq" id="WP_123163782.1">
    <property type="nucleotide sequence ID" value="NZ_RIAX01000001.1"/>
</dbReference>
<gene>
    <name evidence="1" type="ORF">EEX84_01380</name>
</gene>
<organism evidence="1 2">
    <name type="scientific">Planococcus salinus</name>
    <dbReference type="NCBI Taxonomy" id="1848460"/>
    <lineage>
        <taxon>Bacteria</taxon>
        <taxon>Bacillati</taxon>
        <taxon>Bacillota</taxon>
        <taxon>Bacilli</taxon>
        <taxon>Bacillales</taxon>
        <taxon>Caryophanaceae</taxon>
        <taxon>Planococcus</taxon>
    </lineage>
</organism>
<dbReference type="PANTHER" id="PTHR38451:SF1">
    <property type="entry name" value="TRNA (ADENINE(22)-N(1))-METHYLTRANSFERASE"/>
    <property type="match status" value="1"/>
</dbReference>
<dbReference type="PIRSF" id="PIRSF018637">
    <property type="entry name" value="TrmK"/>
    <property type="match status" value="1"/>
</dbReference>
<dbReference type="InterPro" id="IPR006901">
    <property type="entry name" value="TrmK"/>
</dbReference>
<comment type="caution">
    <text evidence="1">The sequence shown here is derived from an EMBL/GenBank/DDBJ whole genome shotgun (WGS) entry which is preliminary data.</text>
</comment>
<dbReference type="Gene3D" id="1.10.287.1890">
    <property type="match status" value="1"/>
</dbReference>
<keyword evidence="1" id="KW-0489">Methyltransferase</keyword>
<dbReference type="Gene3D" id="3.40.50.150">
    <property type="entry name" value="Vaccinia Virus protein VP39"/>
    <property type="match status" value="1"/>
</dbReference>
<keyword evidence="2" id="KW-1185">Reference proteome</keyword>
<evidence type="ECO:0000313" key="1">
    <source>
        <dbReference type="EMBL" id="RNF41033.1"/>
    </source>
</evidence>
<evidence type="ECO:0000313" key="2">
    <source>
        <dbReference type="Proteomes" id="UP000275473"/>
    </source>
</evidence>
<dbReference type="Proteomes" id="UP000275473">
    <property type="component" value="Unassembled WGS sequence"/>
</dbReference>
<keyword evidence="1" id="KW-0808">Transferase</keyword>
<name>A0A3M8PBL5_9BACL</name>
<dbReference type="InterPro" id="IPR029063">
    <property type="entry name" value="SAM-dependent_MTases_sf"/>
</dbReference>
<dbReference type="AlphaFoldDB" id="A0A3M8PBL5"/>
<protein>
    <submittedName>
        <fullName evidence="1">tRNA (Adenine-N(1))-methyltransferase</fullName>
    </submittedName>
</protein>
<reference evidence="1 2" key="1">
    <citation type="journal article" date="2018" name="Int. J. Syst. Evol. Microbiol.">
        <title>Planococcus salinus sp. nov., a moderately halophilic bacterium isolated from a saline-alkali soil.</title>
        <authorList>
            <person name="Gan L."/>
        </authorList>
    </citation>
    <scope>NUCLEOTIDE SEQUENCE [LARGE SCALE GENOMIC DNA]</scope>
    <source>
        <strain evidence="1 2">LCB217</strain>
    </source>
</reference>
<dbReference type="PANTHER" id="PTHR38451">
    <property type="entry name" value="TRNA (ADENINE(22)-N(1))-METHYLTRANSFERASE"/>
    <property type="match status" value="1"/>
</dbReference>
<dbReference type="SUPFAM" id="SSF53335">
    <property type="entry name" value="S-adenosyl-L-methionine-dependent methyltransferases"/>
    <property type="match status" value="1"/>
</dbReference>